<organism evidence="1 2">
    <name type="scientific">Rhinopithecimicrobium faecis</name>
    <dbReference type="NCBI Taxonomy" id="2820698"/>
    <lineage>
        <taxon>Bacteria</taxon>
        <taxon>Pseudomonadati</taxon>
        <taxon>Bacteroidota</taxon>
        <taxon>Sphingobacteriia</taxon>
        <taxon>Sphingobacteriales</taxon>
        <taxon>Sphingobacteriaceae</taxon>
        <taxon>Rhinopithecimicrobium</taxon>
    </lineage>
</organism>
<dbReference type="Pfam" id="PF14135">
    <property type="entry name" value="DUF4302"/>
    <property type="match status" value="1"/>
</dbReference>
<gene>
    <name evidence="1" type="ORF">J5U18_01960</name>
</gene>
<comment type="caution">
    <text evidence="1">The sequence shown here is derived from an EMBL/GenBank/DDBJ whole genome shotgun (WGS) entry which is preliminary data.</text>
</comment>
<dbReference type="RefSeq" id="WP_353545823.1">
    <property type="nucleotide sequence ID" value="NZ_JAGKSB010000002.1"/>
</dbReference>
<keyword evidence="2" id="KW-1185">Reference proteome</keyword>
<name>A0A8T4H5A0_9SPHI</name>
<dbReference type="PROSITE" id="PS51257">
    <property type="entry name" value="PROKAR_LIPOPROTEIN"/>
    <property type="match status" value="1"/>
</dbReference>
<evidence type="ECO:0000313" key="2">
    <source>
        <dbReference type="Proteomes" id="UP000679691"/>
    </source>
</evidence>
<dbReference type="AlphaFoldDB" id="A0A8T4H5A0"/>
<proteinExistence type="predicted"/>
<accession>A0A8T4H5A0</accession>
<dbReference type="Proteomes" id="UP000679691">
    <property type="component" value="Unassembled WGS sequence"/>
</dbReference>
<dbReference type="EMBL" id="JAGKSB010000002">
    <property type="protein sequence ID" value="MBP3942340.1"/>
    <property type="molecule type" value="Genomic_DNA"/>
</dbReference>
<dbReference type="InterPro" id="IPR025396">
    <property type="entry name" value="DUF4302"/>
</dbReference>
<evidence type="ECO:0000313" key="1">
    <source>
        <dbReference type="EMBL" id="MBP3942340.1"/>
    </source>
</evidence>
<protein>
    <submittedName>
        <fullName evidence="1">DUF4302 domain-containing protein</fullName>
    </submittedName>
</protein>
<reference evidence="1" key="1">
    <citation type="submission" date="2021-03" db="EMBL/GenBank/DDBJ databases">
        <authorList>
            <person name="Lu T."/>
            <person name="Wang Q."/>
            <person name="Han X."/>
        </authorList>
    </citation>
    <scope>NUCLEOTIDE SEQUENCE</scope>
    <source>
        <strain evidence="1">WQ 2009</strain>
    </source>
</reference>
<sequence>MRILRVTLWMLLLFTSCKKELQDYESPDRRLTELLNSYEEALVNSPDGWIGYLYPKGGGSYTFKFYFDPANRVRMYADFREDYAAAFKESSYRFKVEAVISLYFDTYSYIHELSDPNPAVIQGVVGQGLVSDFEFSVLALSGDTMSLRGNHNESELILVRAQPEQGESYVQTVYTMNEYIRQLDAIPWYFKQLEFAGQTFMLSLNNEIKTFSLYYTSQGQFQSFSTQFIVTDQGIRLREAFTFGGESLSELTDFVFDLAAQTATVRINNSTTALLTTVRDAPIIDPQAAIDFFVNTYIYRSSSGFTINGVTDYYSLREVPSFTSLSYEPRYYIDNYDVLLLNFGVNFYGGVFQSHAGNNGIIVFDNLLGFTGVTPGGVHTNKVVNSATLWVDPQGYYVVKTGNNAYDLVQVANPNIWIRFK</sequence>